<evidence type="ECO:0000313" key="2">
    <source>
        <dbReference type="EMBL" id="AGX04849.1"/>
    </source>
</evidence>
<dbReference type="Proteomes" id="UP000017805">
    <property type="component" value="Chromosome"/>
</dbReference>
<dbReference type="STRING" id="1367477.N288_14745"/>
<dbReference type="PATRIC" id="fig|1367477.3.peg.2920"/>
<proteinExistence type="predicted"/>
<feature type="region of interest" description="Disordered" evidence="1">
    <location>
        <begin position="1"/>
        <end position="27"/>
    </location>
</feature>
<gene>
    <name evidence="2" type="ORF">N288_14745</name>
</gene>
<dbReference type="KEGG" id="bif:N288_14745"/>
<evidence type="ECO:0000256" key="1">
    <source>
        <dbReference type="SAM" id="MobiDB-lite"/>
    </source>
</evidence>
<keyword evidence="3" id="KW-1185">Reference proteome</keyword>
<evidence type="ECO:0000313" key="3">
    <source>
        <dbReference type="Proteomes" id="UP000017805"/>
    </source>
</evidence>
<name>U5LAI2_9BACI</name>
<organism evidence="2 3">
    <name type="scientific">Bacillus infantis NRRL B-14911</name>
    <dbReference type="NCBI Taxonomy" id="1367477"/>
    <lineage>
        <taxon>Bacteria</taxon>
        <taxon>Bacillati</taxon>
        <taxon>Bacillota</taxon>
        <taxon>Bacilli</taxon>
        <taxon>Bacillales</taxon>
        <taxon>Bacillaceae</taxon>
        <taxon>Bacillus</taxon>
    </lineage>
</organism>
<dbReference type="AlphaFoldDB" id="U5LAI2"/>
<sequence>MMVLLGNKSHKDNYKPNKASAGGKNVIVRKSPVERKGRMLAVKAFTIYG</sequence>
<accession>U5LAI2</accession>
<protein>
    <submittedName>
        <fullName evidence="2">Uncharacterized protein</fullName>
    </submittedName>
</protein>
<dbReference type="HOGENOM" id="CLU_3132313_0_0_9"/>
<dbReference type="EMBL" id="CP006643">
    <property type="protein sequence ID" value="AGX04849.1"/>
    <property type="molecule type" value="Genomic_DNA"/>
</dbReference>
<reference evidence="2 3" key="1">
    <citation type="submission" date="2013-07" db="EMBL/GenBank/DDBJ databases">
        <title>Complete genome sequence of Bacillus infantis NRRL B-14911 that has potential to induce cardiac disease by antigenic mimicry.</title>
        <authorList>
            <person name="Massilamany C."/>
            <person name="Smith T.P.L."/>
            <person name="Loy J.D."/>
            <person name="Barletta R."/>
            <person name="Reddy J."/>
        </authorList>
    </citation>
    <scope>NUCLEOTIDE SEQUENCE [LARGE SCALE GENOMIC DNA]</scope>
    <source>
        <strain evidence="2 3">NRRL B-14911</strain>
    </source>
</reference>